<evidence type="ECO:0000313" key="10">
    <source>
        <dbReference type="Proteomes" id="UP001194696"/>
    </source>
</evidence>
<keyword evidence="4" id="KW-0378">Hydrolase</keyword>
<dbReference type="InterPro" id="IPR003140">
    <property type="entry name" value="PLipase/COase/thioEstase"/>
</dbReference>
<dbReference type="SUPFAM" id="SSF53474">
    <property type="entry name" value="alpha/beta-Hydrolases"/>
    <property type="match status" value="1"/>
</dbReference>
<comment type="similarity">
    <text evidence="1">Belongs to the AB hydrolase superfamily. AB hydrolase 2 family.</text>
</comment>
<protein>
    <recommendedName>
        <fullName evidence="3">Acyl-protein thioesterase 1</fullName>
        <ecNumber evidence="2">3.1.2.22</ecNumber>
    </recommendedName>
    <alternativeName>
        <fullName evidence="6">Palmitoyl-protein hydrolase</fullName>
    </alternativeName>
</protein>
<evidence type="ECO:0000256" key="2">
    <source>
        <dbReference type="ARBA" id="ARBA00012423"/>
    </source>
</evidence>
<dbReference type="PANTHER" id="PTHR10655">
    <property type="entry name" value="LYSOPHOSPHOLIPASE-RELATED"/>
    <property type="match status" value="1"/>
</dbReference>
<dbReference type="EMBL" id="JAAAIM010000069">
    <property type="protein sequence ID" value="KAG0295960.1"/>
    <property type="molecule type" value="Genomic_DNA"/>
</dbReference>
<evidence type="ECO:0000313" key="9">
    <source>
        <dbReference type="EMBL" id="KAG0295960.1"/>
    </source>
</evidence>
<reference evidence="9 10" key="1">
    <citation type="journal article" date="2020" name="Fungal Divers.">
        <title>Resolving the Mortierellaceae phylogeny through synthesis of multi-gene phylogenetics and phylogenomics.</title>
        <authorList>
            <person name="Vandepol N."/>
            <person name="Liber J."/>
            <person name="Desiro A."/>
            <person name="Na H."/>
            <person name="Kennedy M."/>
            <person name="Barry K."/>
            <person name="Grigoriev I.V."/>
            <person name="Miller A.N."/>
            <person name="O'Donnell K."/>
            <person name="Stajich J.E."/>
            <person name="Bonito G."/>
        </authorList>
    </citation>
    <scope>NUCLEOTIDE SEQUENCE [LARGE SCALE GENOMIC DNA]</scope>
    <source>
        <strain evidence="9 10">AD045</strain>
    </source>
</reference>
<evidence type="ECO:0000256" key="4">
    <source>
        <dbReference type="ARBA" id="ARBA00022801"/>
    </source>
</evidence>
<dbReference type="InterPro" id="IPR029058">
    <property type="entry name" value="AB_hydrolase_fold"/>
</dbReference>
<dbReference type="Pfam" id="PF02230">
    <property type="entry name" value="Abhydrolase_2"/>
    <property type="match status" value="1"/>
</dbReference>
<feature type="domain" description="Phospholipase/carboxylesterase/thioesterase" evidence="8">
    <location>
        <begin position="41"/>
        <end position="145"/>
    </location>
</feature>
<dbReference type="Gene3D" id="3.40.50.1820">
    <property type="entry name" value="alpha/beta hydrolase"/>
    <property type="match status" value="1"/>
</dbReference>
<keyword evidence="10" id="KW-1185">Reference proteome</keyword>
<dbReference type="PANTHER" id="PTHR10655:SF17">
    <property type="entry name" value="LYSOPHOSPHOLIPASE-LIKE PROTEIN 1"/>
    <property type="match status" value="1"/>
</dbReference>
<gene>
    <name evidence="9" type="ORF">BGZ96_010491</name>
</gene>
<name>A0ABQ7KES9_9FUNG</name>
<dbReference type="InterPro" id="IPR050565">
    <property type="entry name" value="LYPA1-2/EST-like"/>
</dbReference>
<evidence type="ECO:0000259" key="8">
    <source>
        <dbReference type="Pfam" id="PF02230"/>
    </source>
</evidence>
<evidence type="ECO:0000256" key="1">
    <source>
        <dbReference type="ARBA" id="ARBA00006499"/>
    </source>
</evidence>
<organism evidence="9 10">
    <name type="scientific">Linnemannia gamsii</name>
    <dbReference type="NCBI Taxonomy" id="64522"/>
    <lineage>
        <taxon>Eukaryota</taxon>
        <taxon>Fungi</taxon>
        <taxon>Fungi incertae sedis</taxon>
        <taxon>Mucoromycota</taxon>
        <taxon>Mortierellomycotina</taxon>
        <taxon>Mortierellomycetes</taxon>
        <taxon>Mortierellales</taxon>
        <taxon>Mortierellaceae</taxon>
        <taxon>Linnemannia</taxon>
    </lineage>
</organism>
<comment type="catalytic activity">
    <reaction evidence="7">
        <text>S-hexadecanoyl-L-cysteinyl-[protein] + H2O = L-cysteinyl-[protein] + hexadecanoate + H(+)</text>
        <dbReference type="Rhea" id="RHEA:19233"/>
        <dbReference type="Rhea" id="RHEA-COMP:10131"/>
        <dbReference type="Rhea" id="RHEA-COMP:11032"/>
        <dbReference type="ChEBI" id="CHEBI:7896"/>
        <dbReference type="ChEBI" id="CHEBI:15377"/>
        <dbReference type="ChEBI" id="CHEBI:15378"/>
        <dbReference type="ChEBI" id="CHEBI:29950"/>
        <dbReference type="ChEBI" id="CHEBI:74151"/>
        <dbReference type="EC" id="3.1.2.22"/>
    </reaction>
</comment>
<evidence type="ECO:0000256" key="7">
    <source>
        <dbReference type="ARBA" id="ARBA00047337"/>
    </source>
</evidence>
<dbReference type="EC" id="3.1.2.22" evidence="2"/>
<evidence type="ECO:0000256" key="3">
    <source>
        <dbReference type="ARBA" id="ARBA00014923"/>
    </source>
</evidence>
<dbReference type="Proteomes" id="UP001194696">
    <property type="component" value="Unassembled WGS sequence"/>
</dbReference>
<accession>A0ABQ7KES9</accession>
<sequence length="146" mass="16121">MSPTPEKLTSFVQQATAKHSATVISLHALGGYGKTWTIPTDYGTKLPSWYDLMIDESVIAVEQDEAGMLKSRQTRLFVRKLRRTTSPANRIVIGGNSRGAAMALLIGLSAESYKFSGIVSLSGYMPLLWKFMKTMTSDANRRTPVF</sequence>
<evidence type="ECO:0000256" key="5">
    <source>
        <dbReference type="ARBA" id="ARBA00029392"/>
    </source>
</evidence>
<proteinExistence type="inferred from homology"/>
<comment type="function">
    <text evidence="5">Hydrolyzes fatty acids from S-acylated cysteine residues in proteins with a strong preference for palmitoylated G-alpha proteins over other acyl substrates. Mediates the deacylation of G-alpha proteins such as GPA1 in vivo, but has weak or no activity toward palmitoylated Ras proteins. Has weak lysophospholipase activity in vitro; however such activity may not exist in vivo.</text>
</comment>
<evidence type="ECO:0000256" key="6">
    <source>
        <dbReference type="ARBA" id="ARBA00031195"/>
    </source>
</evidence>
<comment type="caution">
    <text evidence="9">The sequence shown here is derived from an EMBL/GenBank/DDBJ whole genome shotgun (WGS) entry which is preliminary data.</text>
</comment>